<evidence type="ECO:0000313" key="3">
    <source>
        <dbReference type="WBParaSite" id="TASK_0000608301-mRNA-1"/>
    </source>
</evidence>
<protein>
    <submittedName>
        <fullName evidence="1 3">Uncharacterized protein</fullName>
    </submittedName>
</protein>
<evidence type="ECO:0000313" key="2">
    <source>
        <dbReference type="Proteomes" id="UP000282613"/>
    </source>
</evidence>
<dbReference type="Proteomes" id="UP000282613">
    <property type="component" value="Unassembled WGS sequence"/>
</dbReference>
<gene>
    <name evidence="1" type="ORF">TASK_LOCUS6084</name>
</gene>
<dbReference type="EMBL" id="UYRS01018468">
    <property type="protein sequence ID" value="VDK36106.1"/>
    <property type="molecule type" value="Genomic_DNA"/>
</dbReference>
<dbReference type="AlphaFoldDB" id="A0A0R3W754"/>
<reference evidence="1 2" key="2">
    <citation type="submission" date="2018-11" db="EMBL/GenBank/DDBJ databases">
        <authorList>
            <consortium name="Pathogen Informatics"/>
        </authorList>
    </citation>
    <scope>NUCLEOTIDE SEQUENCE [LARGE SCALE GENOMIC DNA]</scope>
</reference>
<dbReference type="OrthoDB" id="10610164at2759"/>
<dbReference type="WBParaSite" id="TASK_0000608301-mRNA-1">
    <property type="protein sequence ID" value="TASK_0000608301-mRNA-1"/>
    <property type="gene ID" value="TASK_0000608301"/>
</dbReference>
<accession>A0A0R3W754</accession>
<proteinExistence type="predicted"/>
<reference evidence="3" key="1">
    <citation type="submission" date="2017-02" db="UniProtKB">
        <authorList>
            <consortium name="WormBaseParasite"/>
        </authorList>
    </citation>
    <scope>IDENTIFICATION</scope>
</reference>
<keyword evidence="2" id="KW-1185">Reference proteome</keyword>
<sequence length="181" mass="20774">MADGEVLRELVQCGKRKLSCLTRDESERLLRRTLLRQSLKTWRRQQKEIRRHRRFERRDWRSFYRAWEEEDDFEDCEELHEIRVHNPELAAAFAALDNAGGCVKKCCDSEEDDDGTVGLELALGPRESSGCEEAGEASMMEPGGGGRWCAVFSGRLEEDAIVWRRRGGCANAGKYVLNVTY</sequence>
<name>A0A0R3W754_TAEAS</name>
<evidence type="ECO:0000313" key="1">
    <source>
        <dbReference type="EMBL" id="VDK36106.1"/>
    </source>
</evidence>
<organism evidence="3">
    <name type="scientific">Taenia asiatica</name>
    <name type="common">Asian tapeworm</name>
    <dbReference type="NCBI Taxonomy" id="60517"/>
    <lineage>
        <taxon>Eukaryota</taxon>
        <taxon>Metazoa</taxon>
        <taxon>Spiralia</taxon>
        <taxon>Lophotrochozoa</taxon>
        <taxon>Platyhelminthes</taxon>
        <taxon>Cestoda</taxon>
        <taxon>Eucestoda</taxon>
        <taxon>Cyclophyllidea</taxon>
        <taxon>Taeniidae</taxon>
        <taxon>Taenia</taxon>
    </lineage>
</organism>